<reference evidence="1 2" key="1">
    <citation type="submission" date="2021-06" db="EMBL/GenBank/DDBJ databases">
        <authorList>
            <person name="Palmer J.M."/>
        </authorList>
    </citation>
    <scope>NUCLEOTIDE SEQUENCE [LARGE SCALE GENOMIC DNA]</scope>
    <source>
        <strain evidence="1 2">AS_MEX2019</strain>
        <tissue evidence="1">Muscle</tissue>
    </source>
</reference>
<name>A0ABV0XXP0_9TELE</name>
<evidence type="ECO:0000313" key="2">
    <source>
        <dbReference type="Proteomes" id="UP001469553"/>
    </source>
</evidence>
<organism evidence="1 2">
    <name type="scientific">Ameca splendens</name>
    <dbReference type="NCBI Taxonomy" id="208324"/>
    <lineage>
        <taxon>Eukaryota</taxon>
        <taxon>Metazoa</taxon>
        <taxon>Chordata</taxon>
        <taxon>Craniata</taxon>
        <taxon>Vertebrata</taxon>
        <taxon>Euteleostomi</taxon>
        <taxon>Actinopterygii</taxon>
        <taxon>Neopterygii</taxon>
        <taxon>Teleostei</taxon>
        <taxon>Neoteleostei</taxon>
        <taxon>Acanthomorphata</taxon>
        <taxon>Ovalentaria</taxon>
        <taxon>Atherinomorphae</taxon>
        <taxon>Cyprinodontiformes</taxon>
        <taxon>Goodeidae</taxon>
        <taxon>Ameca</taxon>
    </lineage>
</organism>
<comment type="caution">
    <text evidence="1">The sequence shown here is derived from an EMBL/GenBank/DDBJ whole genome shotgun (WGS) entry which is preliminary data.</text>
</comment>
<evidence type="ECO:0000313" key="1">
    <source>
        <dbReference type="EMBL" id="MEQ2286113.1"/>
    </source>
</evidence>
<dbReference type="EMBL" id="JAHRIP010016830">
    <property type="protein sequence ID" value="MEQ2286113.1"/>
    <property type="molecule type" value="Genomic_DNA"/>
</dbReference>
<keyword evidence="2" id="KW-1185">Reference proteome</keyword>
<dbReference type="PANTHER" id="PTHR15665:SF1">
    <property type="entry name" value="PROTEIN ASTEROID HOMOLOG 1"/>
    <property type="match status" value="1"/>
</dbReference>
<sequence length="178" mass="19365">EADLIPNWMLLPLTQARLFAYVLDVLRLQTMGVGCAVEPQDLPSTNLTSSSLRQVMYGLLLGSRKSIQVDEIDRDGLLVTSIPVKPKSTSVGKSLVLNSLNEAPLSDRLKVLLEALGGTEESLSLLPPQLKLPAAVTCYWMQRAQPPPDLSLLKALLLGMSNGNMLRSRTGNCNQARL</sequence>
<gene>
    <name evidence="1" type="ORF">AMECASPLE_038798</name>
</gene>
<dbReference type="InterPro" id="IPR026832">
    <property type="entry name" value="Asteroid"/>
</dbReference>
<dbReference type="PANTHER" id="PTHR15665">
    <property type="entry name" value="ASTEROID PROTEIN"/>
    <property type="match status" value="1"/>
</dbReference>
<accession>A0ABV0XXP0</accession>
<dbReference type="Proteomes" id="UP001469553">
    <property type="component" value="Unassembled WGS sequence"/>
</dbReference>
<protein>
    <submittedName>
        <fullName evidence="1">Uncharacterized protein</fullName>
    </submittedName>
</protein>
<feature type="non-terminal residue" evidence="1">
    <location>
        <position position="1"/>
    </location>
</feature>
<proteinExistence type="predicted"/>